<feature type="binding site" evidence="6">
    <location>
        <position position="132"/>
    </location>
    <ligand>
        <name>ATP</name>
        <dbReference type="ChEBI" id="CHEBI:30616"/>
    </ligand>
</feature>
<dbReference type="PANTHER" id="PTHR43671">
    <property type="entry name" value="SERINE/THREONINE-PROTEIN KINASE NEK"/>
    <property type="match status" value="1"/>
</dbReference>
<keyword evidence="8" id="KW-0812">Transmembrane</keyword>
<evidence type="ECO:0000313" key="10">
    <source>
        <dbReference type="EMBL" id="ESS71064.1"/>
    </source>
</evidence>
<dbReference type="EMBL" id="AYLP01000001">
    <property type="protein sequence ID" value="ESS71064.1"/>
    <property type="molecule type" value="Genomic_DNA"/>
</dbReference>
<keyword evidence="8" id="KW-1133">Transmembrane helix</keyword>
<dbReference type="PANTHER" id="PTHR43671:SF35">
    <property type="entry name" value="KINASE A, PUTATIVE-RELATED"/>
    <property type="match status" value="1"/>
</dbReference>
<accession>V5BTA3</accession>
<keyword evidence="5 6" id="KW-0067">ATP-binding</keyword>
<keyword evidence="4 10" id="KW-0418">Kinase</keyword>
<evidence type="ECO:0000256" key="8">
    <source>
        <dbReference type="SAM" id="Phobius"/>
    </source>
</evidence>
<dbReference type="InterPro" id="IPR011009">
    <property type="entry name" value="Kinase-like_dom_sf"/>
</dbReference>
<feature type="domain" description="Protein kinase" evidence="9">
    <location>
        <begin position="104"/>
        <end position="389"/>
    </location>
</feature>
<dbReference type="PROSITE" id="PS00108">
    <property type="entry name" value="PROTEIN_KINASE_ST"/>
    <property type="match status" value="1"/>
</dbReference>
<evidence type="ECO:0000313" key="11">
    <source>
        <dbReference type="Proteomes" id="UP000017861"/>
    </source>
</evidence>
<reference evidence="10 11" key="1">
    <citation type="journal article" date="2014" name="Genome Announc.">
        <title>Trypanosoma cruzi Clone Dm28c Draft Genome Sequence.</title>
        <authorList>
            <person name="Grisard E.C."/>
            <person name="Teixeira S.M."/>
            <person name="de Almeida L.G."/>
            <person name="Stoco P.H."/>
            <person name="Gerber A.L."/>
            <person name="Talavera-Lopez C."/>
            <person name="Lima O.C."/>
            <person name="Andersson B."/>
            <person name="de Vasconcelos A.T."/>
        </authorList>
    </citation>
    <scope>NUCLEOTIDE SEQUENCE [LARGE SCALE GENOMIC DNA]</scope>
    <source>
        <strain evidence="10 11">Dm28c</strain>
    </source>
</reference>
<feature type="transmembrane region" description="Helical" evidence="8">
    <location>
        <begin position="41"/>
        <end position="61"/>
    </location>
</feature>
<organism evidence="10 11">
    <name type="scientific">Trypanosoma cruzi Dm28c</name>
    <dbReference type="NCBI Taxonomy" id="1416333"/>
    <lineage>
        <taxon>Eukaryota</taxon>
        <taxon>Discoba</taxon>
        <taxon>Euglenozoa</taxon>
        <taxon>Kinetoplastea</taxon>
        <taxon>Metakinetoplastina</taxon>
        <taxon>Trypanosomatida</taxon>
        <taxon>Trypanosomatidae</taxon>
        <taxon>Trypanosoma</taxon>
        <taxon>Schizotrypanum</taxon>
    </lineage>
</organism>
<evidence type="ECO:0000256" key="5">
    <source>
        <dbReference type="ARBA" id="ARBA00022840"/>
    </source>
</evidence>
<evidence type="ECO:0000256" key="7">
    <source>
        <dbReference type="SAM" id="MobiDB-lite"/>
    </source>
</evidence>
<evidence type="ECO:0000256" key="6">
    <source>
        <dbReference type="PROSITE-ProRule" id="PRU10141"/>
    </source>
</evidence>
<dbReference type="SMART" id="SM00220">
    <property type="entry name" value="S_TKc"/>
    <property type="match status" value="1"/>
</dbReference>
<name>V5BTA3_TRYCR</name>
<dbReference type="Pfam" id="PF00069">
    <property type="entry name" value="Pkinase"/>
    <property type="match status" value="1"/>
</dbReference>
<dbReference type="PROSITE" id="PS50011">
    <property type="entry name" value="PROTEIN_KINASE_DOM"/>
    <property type="match status" value="1"/>
</dbReference>
<dbReference type="VEuPathDB" id="TriTrypDB:TCDM_00078"/>
<dbReference type="GO" id="GO:0005524">
    <property type="term" value="F:ATP binding"/>
    <property type="evidence" value="ECO:0007669"/>
    <property type="project" value="UniProtKB-UniRule"/>
</dbReference>
<dbReference type="GO" id="GO:0004674">
    <property type="term" value="F:protein serine/threonine kinase activity"/>
    <property type="evidence" value="ECO:0007669"/>
    <property type="project" value="TreeGrafter"/>
</dbReference>
<comment type="caution">
    <text evidence="10">The sequence shown here is derived from an EMBL/GenBank/DDBJ whole genome shotgun (WGS) entry which is preliminary data.</text>
</comment>
<dbReference type="Gene3D" id="1.10.510.10">
    <property type="entry name" value="Transferase(Phosphotransferase) domain 1"/>
    <property type="match status" value="1"/>
</dbReference>
<dbReference type="Proteomes" id="UP000017861">
    <property type="component" value="Unassembled WGS sequence"/>
</dbReference>
<dbReference type="CDD" id="cd00180">
    <property type="entry name" value="PKc"/>
    <property type="match status" value="1"/>
</dbReference>
<evidence type="ECO:0000259" key="9">
    <source>
        <dbReference type="PROSITE" id="PS50011"/>
    </source>
</evidence>
<dbReference type="OrthoDB" id="10252171at2759"/>
<gene>
    <name evidence="10" type="ORF">TCDM_00078</name>
</gene>
<dbReference type="InterPro" id="IPR050660">
    <property type="entry name" value="NEK_Ser/Thr_kinase"/>
</dbReference>
<keyword evidence="3 6" id="KW-0547">Nucleotide-binding</keyword>
<feature type="compositionally biased region" description="Polar residues" evidence="7">
    <location>
        <begin position="515"/>
        <end position="538"/>
    </location>
</feature>
<feature type="region of interest" description="Disordered" evidence="7">
    <location>
        <begin position="309"/>
        <end position="330"/>
    </location>
</feature>
<feature type="region of interest" description="Disordered" evidence="7">
    <location>
        <begin position="500"/>
        <end position="538"/>
    </location>
</feature>
<evidence type="ECO:0000256" key="4">
    <source>
        <dbReference type="ARBA" id="ARBA00022777"/>
    </source>
</evidence>
<evidence type="ECO:0000256" key="1">
    <source>
        <dbReference type="ARBA" id="ARBA00010886"/>
    </source>
</evidence>
<evidence type="ECO:0000256" key="3">
    <source>
        <dbReference type="ARBA" id="ARBA00022741"/>
    </source>
</evidence>
<dbReference type="AlphaFoldDB" id="V5BTA3"/>
<feature type="transmembrane region" description="Helical" evidence="8">
    <location>
        <begin position="12"/>
        <end position="29"/>
    </location>
</feature>
<evidence type="ECO:0000256" key="2">
    <source>
        <dbReference type="ARBA" id="ARBA00022679"/>
    </source>
</evidence>
<proteinExistence type="inferred from homology"/>
<comment type="similarity">
    <text evidence="1">Belongs to the protein kinase superfamily. NEK Ser/Thr protein kinase family. NIMA subfamily.</text>
</comment>
<dbReference type="InterPro" id="IPR008271">
    <property type="entry name" value="Ser/Thr_kinase_AS"/>
</dbReference>
<dbReference type="SUPFAM" id="SSF56112">
    <property type="entry name" value="Protein kinase-like (PK-like)"/>
    <property type="match status" value="1"/>
</dbReference>
<sequence>MPPFAACGEWGPADDLLFFCVSTLFFSFFSQTKKKKEKKLFFFTILLCLLVFFVSSLLFFFSGEVWVPSMLGSVETISYDGEFVRLVELRLPLRGSTQGQLLSIRTCERIGQGSFGTVYRAVCDGYPKLALKIATGKAARLRQELDVLVKVCTKGKLLLPRFEFGAVNKTGDLIVVGMELCVPSTLHDLLLVTRLTNEADMLFLAYQVLQAVACVHEQQCIHRDVKLQNFVFDLDGNLKLIDFGLASSAWNPPPGDVVAGTVSFMAPEMAHNALHRDQRVSVGAPADVWSAGIVLFSIFTQRNPYPPSIASITSPHSDEDEDGDGDGAAVPRKLNRENVRLLRRVATADWRWPVGSSVSTELRQLVEFILVTDPVKRPDISTILRKPIWNLRRRAPPTAVTAFLGVQDELLLSHDETHLLRAVEQRSADVTASLMGSRANSLDGDGDEEAERRSSLKFVAREQTAVGGVPTHQVYDIRRESRQKRPLREISVVIAEETAKGLRRRQPKRARGDVSSVSRGNSCASSRINSHANSRATSPARQCGVHDCVQGLVKAKKNAKMSRTIPQTPSVIFDDEEDEGVQREVEQMVTKKEMPFVATQRIQKKQSNGGVCSRQCLRSSRIGDEAENTKGLLRGGINGSAVDISSGAVPELPKCQMGLTKAVDGEARTKKGPINVHCDRKEQVSVWIDDMQLVAMEKSQRELAEKRIFLELECLFSAFRLTTEENQAWFDMVWLAEEQRKSAAHPHRFRETTRVSKKYQYGFVCDMCDYEFLPAGKTIHFFHCTCGRDLCVDCHRVYSKQCTCAECGAIYENIVALRGHHRKGGCKALGKNRRSSVAYEGQVSSNGPLMRRKTAARTHDMPRGATVATGSKATTEAAAAAAKSFPRSEAVRIGAVNAVKKEAVVKEKTASSLFSRPINTPPEGQWKPMERLSVSHKPIHPTPEEREVLLNGDWIRHFHLFPTEEQAEPVAFTYHIQPGRTGAIFLNHKFSMHSAVISVLERQMLIVDYVDTFENSDAARVVSLGNAKCLAESAYNLLQRVVAYDCNMMKQHRTPGTISIYRTAQTAIRCQGEPFVYVRWFRFDAERSLCAFLLSNGAVQVLVGDQYELRWFDENRKFLLRSNGVCEMVDDSTFALAPDVSRLLYDDF</sequence>
<dbReference type="InterPro" id="IPR017441">
    <property type="entry name" value="Protein_kinase_ATP_BS"/>
</dbReference>
<keyword evidence="8" id="KW-0472">Membrane</keyword>
<dbReference type="InterPro" id="IPR000719">
    <property type="entry name" value="Prot_kinase_dom"/>
</dbReference>
<keyword evidence="2" id="KW-0808">Transferase</keyword>
<dbReference type="PROSITE" id="PS00107">
    <property type="entry name" value="PROTEIN_KINASE_ATP"/>
    <property type="match status" value="1"/>
</dbReference>
<protein>
    <submittedName>
        <fullName evidence="10">Protein kinase</fullName>
    </submittedName>
</protein>